<keyword evidence="3" id="KW-0202">Cytokine</keyword>
<evidence type="ECO:0000256" key="9">
    <source>
        <dbReference type="RuleBase" id="RU000354"/>
    </source>
</evidence>
<dbReference type="GO" id="GO:0005125">
    <property type="term" value="F:cytokine activity"/>
    <property type="evidence" value="ECO:0007669"/>
    <property type="project" value="UniProtKB-KW"/>
</dbReference>
<evidence type="ECO:0000256" key="8">
    <source>
        <dbReference type="ARBA" id="ARBA00023180"/>
    </source>
</evidence>
<evidence type="ECO:0000256" key="1">
    <source>
        <dbReference type="ARBA" id="ARBA00004613"/>
    </source>
</evidence>
<evidence type="ECO:0000313" key="12">
    <source>
        <dbReference type="EMBL" id="RZF39785.1"/>
    </source>
</evidence>
<evidence type="ECO:0000256" key="7">
    <source>
        <dbReference type="ARBA" id="ARBA00023157"/>
    </source>
</evidence>
<dbReference type="InterPro" id="IPR017948">
    <property type="entry name" value="TGFb_CS"/>
</dbReference>
<dbReference type="PANTHER" id="PTHR11848">
    <property type="entry name" value="TGF-BETA FAMILY"/>
    <property type="match status" value="1"/>
</dbReference>
<dbReference type="PROSITE" id="PS51362">
    <property type="entry name" value="TGF_BETA_2"/>
    <property type="match status" value="1"/>
</dbReference>
<keyword evidence="8" id="KW-0325">Glycoprotein</keyword>
<organism evidence="12 13">
    <name type="scientific">Laodelphax striatellus</name>
    <name type="common">Small brown planthopper</name>
    <name type="synonym">Delphax striatella</name>
    <dbReference type="NCBI Taxonomy" id="195883"/>
    <lineage>
        <taxon>Eukaryota</taxon>
        <taxon>Metazoa</taxon>
        <taxon>Ecdysozoa</taxon>
        <taxon>Arthropoda</taxon>
        <taxon>Hexapoda</taxon>
        <taxon>Insecta</taxon>
        <taxon>Pterygota</taxon>
        <taxon>Neoptera</taxon>
        <taxon>Paraneoptera</taxon>
        <taxon>Hemiptera</taxon>
        <taxon>Auchenorrhyncha</taxon>
        <taxon>Fulgoroidea</taxon>
        <taxon>Delphacidae</taxon>
        <taxon>Criomorphinae</taxon>
        <taxon>Laodelphax</taxon>
    </lineage>
</organism>
<evidence type="ECO:0000256" key="5">
    <source>
        <dbReference type="ARBA" id="ARBA00022729"/>
    </source>
</evidence>
<evidence type="ECO:0000256" key="6">
    <source>
        <dbReference type="ARBA" id="ARBA00023030"/>
    </source>
</evidence>
<dbReference type="EMBL" id="QKKF02019592">
    <property type="protein sequence ID" value="RZF39785.1"/>
    <property type="molecule type" value="Genomic_DNA"/>
</dbReference>
<dbReference type="AlphaFoldDB" id="A0A482X1N2"/>
<dbReference type="GO" id="GO:0008083">
    <property type="term" value="F:growth factor activity"/>
    <property type="evidence" value="ECO:0007669"/>
    <property type="project" value="UniProtKB-KW"/>
</dbReference>
<dbReference type="Pfam" id="PF00688">
    <property type="entry name" value="TGFb_propeptide"/>
    <property type="match status" value="1"/>
</dbReference>
<dbReference type="PROSITE" id="PS00250">
    <property type="entry name" value="TGF_BETA_1"/>
    <property type="match status" value="1"/>
</dbReference>
<dbReference type="FunFam" id="2.10.90.10:FF:000003">
    <property type="entry name" value="Bone morphogenetic protein 5"/>
    <property type="match status" value="1"/>
</dbReference>
<dbReference type="InterPro" id="IPR015615">
    <property type="entry name" value="TGF-beta-rel"/>
</dbReference>
<feature type="region of interest" description="Disordered" evidence="10">
    <location>
        <begin position="233"/>
        <end position="267"/>
    </location>
</feature>
<dbReference type="OrthoDB" id="5987191at2759"/>
<dbReference type="InterPro" id="IPR001111">
    <property type="entry name" value="TGF-b_propeptide"/>
</dbReference>
<dbReference type="GO" id="GO:0005615">
    <property type="term" value="C:extracellular space"/>
    <property type="evidence" value="ECO:0007669"/>
    <property type="project" value="UniProtKB-KW"/>
</dbReference>
<dbReference type="STRING" id="195883.A0A482X1N2"/>
<dbReference type="SMR" id="A0A482X1N2"/>
<dbReference type="PANTHER" id="PTHR11848:SF310">
    <property type="entry name" value="PROTEIN 60A-RELATED"/>
    <property type="match status" value="1"/>
</dbReference>
<evidence type="ECO:0000256" key="2">
    <source>
        <dbReference type="ARBA" id="ARBA00006656"/>
    </source>
</evidence>
<feature type="compositionally biased region" description="Basic residues" evidence="10">
    <location>
        <begin position="233"/>
        <end position="246"/>
    </location>
</feature>
<dbReference type="SUPFAM" id="SSF57501">
    <property type="entry name" value="Cystine-knot cytokines"/>
    <property type="match status" value="1"/>
</dbReference>
<gene>
    <name evidence="12" type="ORF">LSTR_LSTR012097</name>
</gene>
<dbReference type="SMART" id="SM00204">
    <property type="entry name" value="TGFB"/>
    <property type="match status" value="1"/>
</dbReference>
<dbReference type="CDD" id="cd13761">
    <property type="entry name" value="TGF_beta_BMP5_like"/>
    <property type="match status" value="1"/>
</dbReference>
<sequence>MTKQEKKEVEYEILNLLGLESRPKPVANSKTLDSSAPKFLLDIYKSILDSPSGRTTRSEFNLSGKDLHAIDESDAIMSFTSQNHHVPGVRHEHGKRLWFNVSEVPAEEIVVGAELRLYQTANFTLSPEKVFTVTVYQVLSSIDGHKELQVIDSTNTTTASEEGWLIFNTTGVISSWVAFPDSNYGLYLSVHAADRLLHEMRPEELGIVSESVEGEEEKQPFMVVFLKSSGGQRVRRTREAPKRRRKNENSEMSYNKNPFMDSPSHPWTSSRSCQIQTLFVSFRDLEWQNWIIAPDGYSAYYCSGECNFPLNAHMNATNHAIVQTLVHLMNPIHVPKPCCAPTKLTPISVLYFVDETNVILKKYKNMVVKSCGCH</sequence>
<feature type="domain" description="TGF-beta family profile" evidence="11">
    <location>
        <begin position="243"/>
        <end position="374"/>
    </location>
</feature>
<dbReference type="InterPro" id="IPR029034">
    <property type="entry name" value="Cystine-knot_cytokine"/>
</dbReference>
<evidence type="ECO:0000313" key="13">
    <source>
        <dbReference type="Proteomes" id="UP000291343"/>
    </source>
</evidence>
<comment type="caution">
    <text evidence="12">The sequence shown here is derived from an EMBL/GenBank/DDBJ whole genome shotgun (WGS) entry which is preliminary data.</text>
</comment>
<evidence type="ECO:0000256" key="10">
    <source>
        <dbReference type="SAM" id="MobiDB-lite"/>
    </source>
</evidence>
<dbReference type="GO" id="GO:0032502">
    <property type="term" value="P:developmental process"/>
    <property type="evidence" value="ECO:0007669"/>
    <property type="project" value="UniProtKB-ARBA"/>
</dbReference>
<keyword evidence="6 9" id="KW-0339">Growth factor</keyword>
<dbReference type="InParanoid" id="A0A482X1N2"/>
<evidence type="ECO:0000256" key="4">
    <source>
        <dbReference type="ARBA" id="ARBA00022525"/>
    </source>
</evidence>
<reference evidence="12 13" key="1">
    <citation type="journal article" date="2017" name="Gigascience">
        <title>Genome sequence of the small brown planthopper, Laodelphax striatellus.</title>
        <authorList>
            <person name="Zhu J."/>
            <person name="Jiang F."/>
            <person name="Wang X."/>
            <person name="Yang P."/>
            <person name="Bao Y."/>
            <person name="Zhao W."/>
            <person name="Wang W."/>
            <person name="Lu H."/>
            <person name="Wang Q."/>
            <person name="Cui N."/>
            <person name="Li J."/>
            <person name="Chen X."/>
            <person name="Luo L."/>
            <person name="Yu J."/>
            <person name="Kang L."/>
            <person name="Cui F."/>
        </authorList>
    </citation>
    <scope>NUCLEOTIDE SEQUENCE [LARGE SCALE GENOMIC DNA]</scope>
    <source>
        <strain evidence="12">Lst14</strain>
    </source>
</reference>
<protein>
    <recommendedName>
        <fullName evidence="11">TGF-beta family profile domain-containing protein</fullName>
    </recommendedName>
</protein>
<dbReference type="Pfam" id="PF00019">
    <property type="entry name" value="TGF_beta"/>
    <property type="match status" value="1"/>
</dbReference>
<comment type="subcellular location">
    <subcellularLocation>
        <location evidence="1">Secreted</location>
    </subcellularLocation>
</comment>
<keyword evidence="4" id="KW-0964">Secreted</keyword>
<dbReference type="InterPro" id="IPR001839">
    <property type="entry name" value="TGF-b_C"/>
</dbReference>
<keyword evidence="7" id="KW-1015">Disulfide bond</keyword>
<dbReference type="Gene3D" id="2.10.90.10">
    <property type="entry name" value="Cystine-knot cytokines"/>
    <property type="match status" value="1"/>
</dbReference>
<name>A0A482X1N2_LAOST</name>
<evidence type="ECO:0000256" key="3">
    <source>
        <dbReference type="ARBA" id="ARBA00022514"/>
    </source>
</evidence>
<dbReference type="Gene3D" id="2.60.120.970">
    <property type="match status" value="1"/>
</dbReference>
<proteinExistence type="inferred from homology"/>
<keyword evidence="13" id="KW-1185">Reference proteome</keyword>
<accession>A0A482X1N2</accession>
<dbReference type="Proteomes" id="UP000291343">
    <property type="component" value="Unassembled WGS sequence"/>
</dbReference>
<comment type="similarity">
    <text evidence="2 9">Belongs to the TGF-beta family.</text>
</comment>
<dbReference type="FunCoup" id="A0A482X1N2">
    <property type="interactions" value="108"/>
</dbReference>
<keyword evidence="5" id="KW-0732">Signal</keyword>
<evidence type="ECO:0000259" key="11">
    <source>
        <dbReference type="PROSITE" id="PS51362"/>
    </source>
</evidence>